<accession>A0ABR7XL75</accession>
<evidence type="ECO:0000313" key="4">
    <source>
        <dbReference type="Proteomes" id="UP000625551"/>
    </source>
</evidence>
<evidence type="ECO:0000256" key="1">
    <source>
        <dbReference type="SAM" id="Coils"/>
    </source>
</evidence>
<feature type="coiled-coil region" evidence="1">
    <location>
        <begin position="36"/>
        <end position="63"/>
    </location>
</feature>
<feature type="compositionally biased region" description="Polar residues" evidence="2">
    <location>
        <begin position="7"/>
        <end position="30"/>
    </location>
</feature>
<dbReference type="EMBL" id="JACXAJ010000015">
    <property type="protein sequence ID" value="MBD1399044.1"/>
    <property type="molecule type" value="Genomic_DNA"/>
</dbReference>
<evidence type="ECO:0000256" key="2">
    <source>
        <dbReference type="SAM" id="MobiDB-lite"/>
    </source>
</evidence>
<protein>
    <recommendedName>
        <fullName evidence="5">Transposase</fullName>
    </recommendedName>
</protein>
<organism evidence="3 4">
    <name type="scientific">Pontibacter aquaedesilientis</name>
    <dbReference type="NCBI Taxonomy" id="2766980"/>
    <lineage>
        <taxon>Bacteria</taxon>
        <taxon>Pseudomonadati</taxon>
        <taxon>Bacteroidota</taxon>
        <taxon>Cytophagia</taxon>
        <taxon>Cytophagales</taxon>
        <taxon>Hymenobacteraceae</taxon>
        <taxon>Pontibacter</taxon>
    </lineage>
</organism>
<sequence>MDEDADLTQSASGGNIQQAQRVGKNHQSINVGGMSKEECEEKLKDLQEKYDMAKKSLADKELIIEMLQGKKKGD</sequence>
<feature type="region of interest" description="Disordered" evidence="2">
    <location>
        <begin position="1"/>
        <end position="36"/>
    </location>
</feature>
<gene>
    <name evidence="3" type="ORF">H9Q13_17895</name>
</gene>
<comment type="caution">
    <text evidence="3">The sequence shown here is derived from an EMBL/GenBank/DDBJ whole genome shotgun (WGS) entry which is preliminary data.</text>
</comment>
<dbReference type="RefSeq" id="WP_191185171.1">
    <property type="nucleotide sequence ID" value="NZ_JACXAJ010000015.1"/>
</dbReference>
<evidence type="ECO:0008006" key="5">
    <source>
        <dbReference type="Google" id="ProtNLM"/>
    </source>
</evidence>
<reference evidence="3 4" key="1">
    <citation type="submission" date="2020-09" db="EMBL/GenBank/DDBJ databases">
        <title>Genome sequencing and assembly of Pontibacter sp.</title>
        <authorList>
            <person name="Chhetri G."/>
        </authorList>
    </citation>
    <scope>NUCLEOTIDE SEQUENCE [LARGE SCALE GENOMIC DNA]</scope>
    <source>
        <strain evidence="3 4">JH31</strain>
    </source>
</reference>
<keyword evidence="1" id="KW-0175">Coiled coil</keyword>
<dbReference type="Proteomes" id="UP000625551">
    <property type="component" value="Unassembled WGS sequence"/>
</dbReference>
<name>A0ABR7XL75_9BACT</name>
<evidence type="ECO:0000313" key="3">
    <source>
        <dbReference type="EMBL" id="MBD1399044.1"/>
    </source>
</evidence>
<keyword evidence="4" id="KW-1185">Reference proteome</keyword>
<proteinExistence type="predicted"/>